<evidence type="ECO:0000256" key="1">
    <source>
        <dbReference type="ARBA" id="ARBA00022679"/>
    </source>
</evidence>
<evidence type="ECO:0000313" key="4">
    <source>
        <dbReference type="EMBL" id="PNU20618.1"/>
    </source>
</evidence>
<dbReference type="PANTHER" id="PTHR34069">
    <property type="entry name" value="3-OXOACYL-[ACYL-CARRIER-PROTEIN] SYNTHASE 3"/>
    <property type="match status" value="1"/>
</dbReference>
<accession>A0A2K2HBC4</accession>
<dbReference type="GO" id="GO:0044550">
    <property type="term" value="P:secondary metabolite biosynthetic process"/>
    <property type="evidence" value="ECO:0007669"/>
    <property type="project" value="TreeGrafter"/>
</dbReference>
<dbReference type="RefSeq" id="WP_103114887.1">
    <property type="nucleotide sequence ID" value="NZ_PPFX01000010.1"/>
</dbReference>
<dbReference type="InterPro" id="IPR016039">
    <property type="entry name" value="Thiolase-like"/>
</dbReference>
<dbReference type="SUPFAM" id="SSF53901">
    <property type="entry name" value="Thiolase-like"/>
    <property type="match status" value="2"/>
</dbReference>
<evidence type="ECO:0000313" key="5">
    <source>
        <dbReference type="Proteomes" id="UP000236340"/>
    </source>
</evidence>
<keyword evidence="1" id="KW-0808">Transferase</keyword>
<dbReference type="Proteomes" id="UP000236340">
    <property type="component" value="Unassembled WGS sequence"/>
</dbReference>
<dbReference type="OrthoDB" id="2514738at2"/>
<dbReference type="GO" id="GO:0016746">
    <property type="term" value="F:acyltransferase activity"/>
    <property type="evidence" value="ECO:0007669"/>
    <property type="project" value="UniProtKB-KW"/>
</dbReference>
<reference evidence="4 5" key="1">
    <citation type="journal article" date="2018" name="Genome Announc.">
        <title>Genome Sequence of Geothermobacter sp. HR-1 Iron Reducer from the Loihi Seamount.</title>
        <authorList>
            <person name="Smith H."/>
            <person name="Abuyen K."/>
            <person name="Tremblay J."/>
            <person name="Savalia P."/>
            <person name="Perez-Rodriguez I."/>
            <person name="Emerson D."/>
            <person name="Tully B."/>
            <person name="Amend J."/>
        </authorList>
    </citation>
    <scope>NUCLEOTIDE SEQUENCE [LARGE SCALE GENOMIC DNA]</scope>
    <source>
        <strain evidence="4 5">HR-1</strain>
    </source>
</reference>
<feature type="domain" description="Beta-ketoacyl-[acyl-carrier-protein] synthase III C-terminal" evidence="3">
    <location>
        <begin position="289"/>
        <end position="366"/>
    </location>
</feature>
<keyword evidence="2" id="KW-0012">Acyltransferase</keyword>
<gene>
    <name evidence="4" type="ORF">C2E25_06125</name>
</gene>
<evidence type="ECO:0000259" key="3">
    <source>
        <dbReference type="Pfam" id="PF08541"/>
    </source>
</evidence>
<proteinExistence type="predicted"/>
<comment type="caution">
    <text evidence="4">The sequence shown here is derived from an EMBL/GenBank/DDBJ whole genome shotgun (WGS) entry which is preliminary data.</text>
</comment>
<dbReference type="Pfam" id="PF08541">
    <property type="entry name" value="ACP_syn_III_C"/>
    <property type="match status" value="1"/>
</dbReference>
<dbReference type="Gene3D" id="3.40.47.10">
    <property type="match status" value="2"/>
</dbReference>
<dbReference type="NCBIfam" id="NF005293">
    <property type="entry name" value="PRK06816.1"/>
    <property type="match status" value="1"/>
</dbReference>
<dbReference type="EMBL" id="PPFX01000010">
    <property type="protein sequence ID" value="PNU20618.1"/>
    <property type="molecule type" value="Genomic_DNA"/>
</dbReference>
<dbReference type="PANTHER" id="PTHR34069:SF3">
    <property type="entry name" value="ACYL-COA:ACYL-COA ALKYLTRANSFERASE"/>
    <property type="match status" value="1"/>
</dbReference>
<protein>
    <recommendedName>
        <fullName evidence="3">Beta-ketoacyl-[acyl-carrier-protein] synthase III C-terminal domain-containing protein</fullName>
    </recommendedName>
</protein>
<dbReference type="AlphaFoldDB" id="A0A2K2HBC4"/>
<name>A0A2K2HBC4_9BACT</name>
<organism evidence="4 5">
    <name type="scientific">Geothermobacter hydrogeniphilus</name>
    <dbReference type="NCBI Taxonomy" id="1969733"/>
    <lineage>
        <taxon>Bacteria</taxon>
        <taxon>Pseudomonadati</taxon>
        <taxon>Thermodesulfobacteriota</taxon>
        <taxon>Desulfuromonadia</taxon>
        <taxon>Desulfuromonadales</taxon>
        <taxon>Geothermobacteraceae</taxon>
        <taxon>Geothermobacter</taxon>
    </lineage>
</organism>
<dbReference type="CDD" id="cd00827">
    <property type="entry name" value="init_cond_enzymes"/>
    <property type="match status" value="1"/>
</dbReference>
<dbReference type="InterPro" id="IPR013747">
    <property type="entry name" value="ACP_syn_III_C"/>
</dbReference>
<evidence type="ECO:0000256" key="2">
    <source>
        <dbReference type="ARBA" id="ARBA00023315"/>
    </source>
</evidence>
<sequence length="384" mass="42913">MNHTVYINALASFLPNQPVNNDEMERLLGMVQKLPSRTRRIILRNNRIRQRYYAIDRQTGETTHSNAQMTAEAIRQLAPEIELTPDQIECLCCGTSTPDQLMPGHASMVHGELGGAPCEILSASGICGAGMGAMKYAWLSVANGQTRNAVATGSELASSYMRARLCGGIDPSKTEQLHQHPALSFEADFLRWMLSDGAGAALLSSQPNPSRPSLRIEWIDQLSYAHEFEPCMYAGADKLEDGSLRGWREHPNLAKLGTSDTLLVKQDVKLLNAQIITVAVEKALLQLAAKHRLRATDVDWFLPHYSSEFFRPHLKERMDKVGFSIDEERWFTNLHQKGNTGAASIYIILDEIFHSGRIKKGEKLLCFIPESGRFSMCYMLLTFC</sequence>